<comment type="caution">
    <text evidence="7">The sequence shown here is derived from an EMBL/GenBank/DDBJ whole genome shotgun (WGS) entry which is preliminary data.</text>
</comment>
<evidence type="ECO:0000256" key="1">
    <source>
        <dbReference type="ARBA" id="ARBA00023015"/>
    </source>
</evidence>
<dbReference type="AlphaFoldDB" id="A0A9Q2RX35"/>
<evidence type="ECO:0000313" key="7">
    <source>
        <dbReference type="EMBL" id="MBM2357176.1"/>
    </source>
</evidence>
<proteinExistence type="predicted"/>
<organism evidence="7 8">
    <name type="scientific">Pseudosulfitobacter pseudonitzschiae</name>
    <dbReference type="NCBI Taxonomy" id="1402135"/>
    <lineage>
        <taxon>Bacteria</taxon>
        <taxon>Pseudomonadati</taxon>
        <taxon>Pseudomonadota</taxon>
        <taxon>Alphaproteobacteria</taxon>
        <taxon>Rhodobacterales</taxon>
        <taxon>Roseobacteraceae</taxon>
        <taxon>Pseudosulfitobacter</taxon>
    </lineage>
</organism>
<dbReference type="PANTHER" id="PTHR30055">
    <property type="entry name" value="HTH-TYPE TRANSCRIPTIONAL REGULATOR RUTR"/>
    <property type="match status" value="1"/>
</dbReference>
<dbReference type="GO" id="GO:0000976">
    <property type="term" value="F:transcription cis-regulatory region binding"/>
    <property type="evidence" value="ECO:0007669"/>
    <property type="project" value="TreeGrafter"/>
</dbReference>
<keyword evidence="3" id="KW-0804">Transcription</keyword>
<dbReference type="InterPro" id="IPR001647">
    <property type="entry name" value="HTH_TetR"/>
</dbReference>
<dbReference type="InterPro" id="IPR009057">
    <property type="entry name" value="Homeodomain-like_sf"/>
</dbReference>
<dbReference type="Gene3D" id="1.10.357.10">
    <property type="entry name" value="Tetracycline Repressor, domain 2"/>
    <property type="match status" value="1"/>
</dbReference>
<feature type="region of interest" description="Disordered" evidence="5">
    <location>
        <begin position="1"/>
        <end position="23"/>
    </location>
</feature>
<feature type="DNA-binding region" description="H-T-H motif" evidence="4">
    <location>
        <begin position="47"/>
        <end position="66"/>
    </location>
</feature>
<accession>A0A9Q2RX35</accession>
<gene>
    <name evidence="7" type="ORF">JQX14_21740</name>
</gene>
<evidence type="ECO:0000256" key="5">
    <source>
        <dbReference type="SAM" id="MobiDB-lite"/>
    </source>
</evidence>
<reference evidence="7" key="1">
    <citation type="submission" date="2021-01" db="EMBL/GenBank/DDBJ databases">
        <title>Diatom-associated Roseobacters Show Island Model of Population Structure.</title>
        <authorList>
            <person name="Qu L."/>
            <person name="Feng X."/>
            <person name="Chen Y."/>
            <person name="Li L."/>
            <person name="Wang X."/>
            <person name="Hu Z."/>
            <person name="Wang H."/>
            <person name="Luo H."/>
        </authorList>
    </citation>
    <scope>NUCLEOTIDE SEQUENCE</scope>
    <source>
        <strain evidence="7">SM26-45</strain>
    </source>
</reference>
<name>A0A9Q2RX35_9RHOB</name>
<dbReference type="GO" id="GO:0003700">
    <property type="term" value="F:DNA-binding transcription factor activity"/>
    <property type="evidence" value="ECO:0007669"/>
    <property type="project" value="TreeGrafter"/>
</dbReference>
<evidence type="ECO:0000259" key="6">
    <source>
        <dbReference type="PROSITE" id="PS50977"/>
    </source>
</evidence>
<evidence type="ECO:0000256" key="4">
    <source>
        <dbReference type="PROSITE-ProRule" id="PRU00335"/>
    </source>
</evidence>
<keyword evidence="2 4" id="KW-0238">DNA-binding</keyword>
<evidence type="ECO:0000256" key="2">
    <source>
        <dbReference type="ARBA" id="ARBA00023125"/>
    </source>
</evidence>
<evidence type="ECO:0000313" key="8">
    <source>
        <dbReference type="Proteomes" id="UP000809337"/>
    </source>
</evidence>
<dbReference type="PANTHER" id="PTHR30055:SF234">
    <property type="entry name" value="HTH-TYPE TRANSCRIPTIONAL REGULATOR BETI"/>
    <property type="match status" value="1"/>
</dbReference>
<evidence type="ECO:0000256" key="3">
    <source>
        <dbReference type="ARBA" id="ARBA00023163"/>
    </source>
</evidence>
<dbReference type="Proteomes" id="UP000809337">
    <property type="component" value="Unassembled WGS sequence"/>
</dbReference>
<feature type="domain" description="HTH tetR-type" evidence="6">
    <location>
        <begin position="24"/>
        <end position="84"/>
    </location>
</feature>
<protein>
    <submittedName>
        <fullName evidence="7">TetR/AcrR family transcriptional regulator</fullName>
    </submittedName>
</protein>
<dbReference type="SUPFAM" id="SSF48498">
    <property type="entry name" value="Tetracyclin repressor-like, C-terminal domain"/>
    <property type="match status" value="1"/>
</dbReference>
<dbReference type="InterPro" id="IPR036271">
    <property type="entry name" value="Tet_transcr_reg_TetR-rel_C_sf"/>
</dbReference>
<dbReference type="PROSITE" id="PS50977">
    <property type="entry name" value="HTH_TETR_2"/>
    <property type="match status" value="1"/>
</dbReference>
<sequence>MAKDGVTKRKRGRPPGSAKGAEGLASREMIVDLACEAARAQSIDEISFVNLAKELGVRPGALHYHIGTKDDLASAILNRFYKELLARLDADPEFDDWREQIGRFARTLMSCERDHRGAAEHIQTHAKFRIFQKIQDGETDYGAIYLNRAFSMFRDAGFDAQTTAIFYHMLALHCLSTATSATSRLEPSAHEAFLSGRADAYPPGDMPGLDFALRAFARIRSDEVFERGVNALIDHFAPLRKSEA</sequence>
<keyword evidence="1" id="KW-0805">Transcription regulation</keyword>
<dbReference type="SUPFAM" id="SSF46689">
    <property type="entry name" value="Homeodomain-like"/>
    <property type="match status" value="1"/>
</dbReference>
<dbReference type="Gene3D" id="1.10.10.60">
    <property type="entry name" value="Homeodomain-like"/>
    <property type="match status" value="1"/>
</dbReference>
<dbReference type="EMBL" id="JAFBWN010000029">
    <property type="protein sequence ID" value="MBM2357176.1"/>
    <property type="molecule type" value="Genomic_DNA"/>
</dbReference>
<dbReference type="InterPro" id="IPR050109">
    <property type="entry name" value="HTH-type_TetR-like_transc_reg"/>
</dbReference>